<feature type="chain" id="PRO_5022178827" evidence="1">
    <location>
        <begin position="19"/>
        <end position="231"/>
    </location>
</feature>
<organism evidence="2 3">
    <name type="scientific">Saltatorellus ferox</name>
    <dbReference type="NCBI Taxonomy" id="2528018"/>
    <lineage>
        <taxon>Bacteria</taxon>
        <taxon>Pseudomonadati</taxon>
        <taxon>Planctomycetota</taxon>
        <taxon>Planctomycetia</taxon>
        <taxon>Planctomycetia incertae sedis</taxon>
        <taxon>Saltatorellus</taxon>
    </lineage>
</organism>
<dbReference type="AlphaFoldDB" id="A0A518EZC7"/>
<gene>
    <name evidence="2" type="ORF">Poly30_50080</name>
</gene>
<protein>
    <submittedName>
        <fullName evidence="2">Uncharacterized protein</fullName>
    </submittedName>
</protein>
<evidence type="ECO:0000313" key="3">
    <source>
        <dbReference type="Proteomes" id="UP000320390"/>
    </source>
</evidence>
<dbReference type="EMBL" id="CP036434">
    <property type="protein sequence ID" value="QDV09450.1"/>
    <property type="molecule type" value="Genomic_DNA"/>
</dbReference>
<proteinExistence type="predicted"/>
<dbReference type="Proteomes" id="UP000320390">
    <property type="component" value="Chromosome"/>
</dbReference>
<dbReference type="RefSeq" id="WP_145203832.1">
    <property type="nucleotide sequence ID" value="NZ_CP036434.1"/>
</dbReference>
<feature type="signal peptide" evidence="1">
    <location>
        <begin position="1"/>
        <end position="18"/>
    </location>
</feature>
<evidence type="ECO:0000313" key="2">
    <source>
        <dbReference type="EMBL" id="QDV09450.1"/>
    </source>
</evidence>
<accession>A0A518EZC7</accession>
<sequence length="231" mass="25256" precursor="true">MGRLLQCVLAVVALTLCASCSNLRTFQHEVTPWGGHDGAGGADQIYFELRNVKGLEGGGLSALELPEDWPERPVRRDDEGRAILDPPLEPTWRFGRAIQPAVVLASRGNVAPGTLSLYGTEHSPMKVPVVIDPSNLDDATARAATRLSAGASAYALVDDSPDEERRHRVYRLVGARLDARGEVEWVQLLSLEFEDSRNALERGLDVPLRQWPTLDVALIVAALIWPVFVFG</sequence>
<name>A0A518EZC7_9BACT</name>
<keyword evidence="3" id="KW-1185">Reference proteome</keyword>
<keyword evidence="1" id="KW-0732">Signal</keyword>
<reference evidence="2 3" key="1">
    <citation type="submission" date="2019-02" db="EMBL/GenBank/DDBJ databases">
        <title>Deep-cultivation of Planctomycetes and their phenomic and genomic characterization uncovers novel biology.</title>
        <authorList>
            <person name="Wiegand S."/>
            <person name="Jogler M."/>
            <person name="Boedeker C."/>
            <person name="Pinto D."/>
            <person name="Vollmers J."/>
            <person name="Rivas-Marin E."/>
            <person name="Kohn T."/>
            <person name="Peeters S.H."/>
            <person name="Heuer A."/>
            <person name="Rast P."/>
            <person name="Oberbeckmann S."/>
            <person name="Bunk B."/>
            <person name="Jeske O."/>
            <person name="Meyerdierks A."/>
            <person name="Storesund J.E."/>
            <person name="Kallscheuer N."/>
            <person name="Luecker S."/>
            <person name="Lage O.M."/>
            <person name="Pohl T."/>
            <person name="Merkel B.J."/>
            <person name="Hornburger P."/>
            <person name="Mueller R.-W."/>
            <person name="Bruemmer F."/>
            <person name="Labrenz M."/>
            <person name="Spormann A.M."/>
            <person name="Op den Camp H."/>
            <person name="Overmann J."/>
            <person name="Amann R."/>
            <person name="Jetten M.S.M."/>
            <person name="Mascher T."/>
            <person name="Medema M.H."/>
            <person name="Devos D.P."/>
            <person name="Kaster A.-K."/>
            <person name="Ovreas L."/>
            <person name="Rohde M."/>
            <person name="Galperin M.Y."/>
            <person name="Jogler C."/>
        </authorList>
    </citation>
    <scope>NUCLEOTIDE SEQUENCE [LARGE SCALE GENOMIC DNA]</scope>
    <source>
        <strain evidence="2 3">Poly30</strain>
    </source>
</reference>
<evidence type="ECO:0000256" key="1">
    <source>
        <dbReference type="SAM" id="SignalP"/>
    </source>
</evidence>